<keyword evidence="2" id="KW-1185">Reference proteome</keyword>
<proteinExistence type="predicted"/>
<protein>
    <submittedName>
        <fullName evidence="1">Uncharacterized protein</fullName>
    </submittedName>
</protein>
<organism evidence="1 2">
    <name type="scientific">Lipomyces orientalis</name>
    <dbReference type="NCBI Taxonomy" id="1233043"/>
    <lineage>
        <taxon>Eukaryota</taxon>
        <taxon>Fungi</taxon>
        <taxon>Dikarya</taxon>
        <taxon>Ascomycota</taxon>
        <taxon>Saccharomycotina</taxon>
        <taxon>Lipomycetes</taxon>
        <taxon>Lipomycetales</taxon>
        <taxon>Lipomycetaceae</taxon>
        <taxon>Lipomyces</taxon>
    </lineage>
</organism>
<evidence type="ECO:0000313" key="2">
    <source>
        <dbReference type="Proteomes" id="UP001489719"/>
    </source>
</evidence>
<accession>A0ACC3TDT4</accession>
<reference evidence="2" key="1">
    <citation type="journal article" date="2024" name="Front. Bioeng. Biotechnol.">
        <title>Genome-scale model development and genomic sequencing of the oleaginous clade Lipomyces.</title>
        <authorList>
            <person name="Czajka J.J."/>
            <person name="Han Y."/>
            <person name="Kim J."/>
            <person name="Mondo S.J."/>
            <person name="Hofstad B.A."/>
            <person name="Robles A."/>
            <person name="Haridas S."/>
            <person name="Riley R."/>
            <person name="LaButti K."/>
            <person name="Pangilinan J."/>
            <person name="Andreopoulos W."/>
            <person name="Lipzen A."/>
            <person name="Yan J."/>
            <person name="Wang M."/>
            <person name="Ng V."/>
            <person name="Grigoriev I.V."/>
            <person name="Spatafora J.W."/>
            <person name="Magnuson J.K."/>
            <person name="Baker S.E."/>
            <person name="Pomraning K.R."/>
        </authorList>
    </citation>
    <scope>NUCLEOTIDE SEQUENCE [LARGE SCALE GENOMIC DNA]</scope>
    <source>
        <strain evidence="2">CBS 10300</strain>
    </source>
</reference>
<evidence type="ECO:0000313" key="1">
    <source>
        <dbReference type="EMBL" id="KAK9319349.1"/>
    </source>
</evidence>
<comment type="caution">
    <text evidence="1">The sequence shown here is derived from an EMBL/GenBank/DDBJ whole genome shotgun (WGS) entry which is preliminary data.</text>
</comment>
<dbReference type="Proteomes" id="UP001489719">
    <property type="component" value="Unassembled WGS sequence"/>
</dbReference>
<gene>
    <name evidence="1" type="ORF">V1517DRAFT_332873</name>
</gene>
<name>A0ACC3TDT4_9ASCO</name>
<dbReference type="EMBL" id="MU970196">
    <property type="protein sequence ID" value="KAK9319349.1"/>
    <property type="molecule type" value="Genomic_DNA"/>
</dbReference>
<sequence length="189" mass="20762">MQTGNKVVPTETQTYSPNPPTVTTQVVIPVSAGVSVRTVAAIIYDPKALIRLNPLVRECTQLPADKAIDNISATGKQWRYHIVDNIPIFGGLMWTTTEYHATFTALPANINNDATRMVVETKASLGISTVSNWTVRETDHCGPEQSIVVTEVCVSSIPLLLRYFVVGIIKSAHIELFQRLVKQLDNSSN</sequence>